<dbReference type="GO" id="GO:0005737">
    <property type="term" value="C:cytoplasm"/>
    <property type="evidence" value="ECO:0007669"/>
    <property type="project" value="UniProtKB-SubCell"/>
</dbReference>
<dbReference type="HAMAP" id="MF_00423">
    <property type="entry name" value="SelA"/>
    <property type="match status" value="1"/>
</dbReference>
<keyword evidence="2 8" id="KW-0963">Cytoplasm</keyword>
<dbReference type="GO" id="GO:0001717">
    <property type="term" value="P:conversion of seryl-tRNAsec to selenocys-tRNAsec"/>
    <property type="evidence" value="ECO:0007669"/>
    <property type="project" value="UniProtKB-UniRule"/>
</dbReference>
<sequence>MKPISDHQQQLLRRLPGVDALLVRAQSDPHLAPMPKTVLLRAIRDTLADFRRRILEQPDRITDPSLPERHLLAAVAQKADKLQAYNLQRTINATGVVVHTNLGRSCLAAEALDHLLDIAGHYSNLEFDLRIGRRGSRYSAVEDLLCELSGAEAALAVNNNAGAVLLSLDTLARGKEVVISRGELVEIGGAFRIPDVMAKSGAILKEVGTTNRTHLRDYQQAITTDTGLLLKVHTSNYAIVGFTAAVDLKAMVGLGAQFGLPVMEDLGSGNFIDFTRYGLTAEPTVQASVATGIDVVTFSGDKMLGGPQAGLIVGKKAAVERIRANPLTRALRIDKLTLAALEATLRLYRDEAKAVATIPTLRMLLAGRPELEGRARRLAQAIEALAHPDLTVTLLDRPSRVGGGALPTLDLPSCCVAIRMTGMSAAGLEKALRRNRPPIIGRIEDDYFLMDPRTLADEAFDTIAGAIDTIVKGDHQGNIPY</sequence>
<evidence type="ECO:0000256" key="7">
    <source>
        <dbReference type="ARBA" id="ARBA00044507"/>
    </source>
</evidence>
<feature type="modified residue" description="N6-(pyridoxal phosphate)lysine" evidence="8 9">
    <location>
        <position position="302"/>
    </location>
</feature>
<dbReference type="NCBIfam" id="TIGR00474">
    <property type="entry name" value="selA"/>
    <property type="match status" value="1"/>
</dbReference>
<comment type="cofactor">
    <cofactor evidence="1 8 9">
        <name>pyridoxal 5'-phosphate</name>
        <dbReference type="ChEBI" id="CHEBI:597326"/>
    </cofactor>
</comment>
<dbReference type="Gene3D" id="3.40.640.10">
    <property type="entry name" value="Type I PLP-dependent aspartate aminotransferase-like (Major domain)"/>
    <property type="match status" value="1"/>
</dbReference>
<evidence type="ECO:0000313" key="11">
    <source>
        <dbReference type="Proteomes" id="UP001165427"/>
    </source>
</evidence>
<dbReference type="PANTHER" id="PTHR32328:SF0">
    <property type="entry name" value="L-SERYL-TRNA(SEC) SELENIUM TRANSFERASE"/>
    <property type="match status" value="1"/>
</dbReference>
<dbReference type="EC" id="2.9.1.1" evidence="8"/>
<comment type="pathway">
    <text evidence="8">Aminoacyl-tRNA biosynthesis; selenocysteinyl-tRNA(Sec) biosynthesis; selenocysteinyl-tRNA(Sec) from L-seryl-tRNA(Sec) (bacterial route): step 1/1.</text>
</comment>
<keyword evidence="6 8" id="KW-0711">Selenium</keyword>
<comment type="catalytic activity">
    <reaction evidence="8">
        <text>L-seryl-tRNA(Sec) + selenophosphate + H(+) = L-selenocysteinyl-tRNA(Sec) + phosphate</text>
        <dbReference type="Rhea" id="RHEA:22728"/>
        <dbReference type="Rhea" id="RHEA-COMP:9742"/>
        <dbReference type="Rhea" id="RHEA-COMP:9743"/>
        <dbReference type="ChEBI" id="CHEBI:15378"/>
        <dbReference type="ChEBI" id="CHEBI:16144"/>
        <dbReference type="ChEBI" id="CHEBI:43474"/>
        <dbReference type="ChEBI" id="CHEBI:78533"/>
        <dbReference type="ChEBI" id="CHEBI:78573"/>
        <dbReference type="EC" id="2.9.1.1"/>
    </reaction>
</comment>
<dbReference type="GO" id="GO:0004125">
    <property type="term" value="F:L-seryl-tRNA(Sec) selenium transferase activity"/>
    <property type="evidence" value="ECO:0007669"/>
    <property type="project" value="UniProtKB-UniRule"/>
</dbReference>
<keyword evidence="4 8" id="KW-0663">Pyridoxal phosphate</keyword>
<evidence type="ECO:0000256" key="8">
    <source>
        <dbReference type="HAMAP-Rule" id="MF_00423"/>
    </source>
</evidence>
<dbReference type="InterPro" id="IPR015421">
    <property type="entry name" value="PyrdxlP-dep_Trfase_major"/>
</dbReference>
<comment type="subcellular location">
    <subcellularLocation>
        <location evidence="8">Cytoplasm</location>
    </subcellularLocation>
</comment>
<evidence type="ECO:0000256" key="1">
    <source>
        <dbReference type="ARBA" id="ARBA00001933"/>
    </source>
</evidence>
<evidence type="ECO:0000256" key="9">
    <source>
        <dbReference type="PIRSR" id="PIRSR618319-50"/>
    </source>
</evidence>
<dbReference type="SUPFAM" id="SSF53383">
    <property type="entry name" value="PLP-dependent transferases"/>
    <property type="match status" value="1"/>
</dbReference>
<accession>A0AA41UKP2</accession>
<keyword evidence="11" id="KW-1185">Reference proteome</keyword>
<keyword evidence="5 8" id="KW-0648">Protein biosynthesis</keyword>
<dbReference type="GO" id="GO:0001514">
    <property type="term" value="P:selenocysteine incorporation"/>
    <property type="evidence" value="ECO:0007669"/>
    <property type="project" value="UniProtKB-UniRule"/>
</dbReference>
<dbReference type="AlphaFoldDB" id="A0AA41UKP2"/>
<evidence type="ECO:0000313" key="10">
    <source>
        <dbReference type="EMBL" id="MCJ8500656.1"/>
    </source>
</evidence>
<evidence type="ECO:0000256" key="6">
    <source>
        <dbReference type="ARBA" id="ARBA00023266"/>
    </source>
</evidence>
<dbReference type="InterPro" id="IPR015424">
    <property type="entry name" value="PyrdxlP-dep_Trfase"/>
</dbReference>
<dbReference type="Proteomes" id="UP001165427">
    <property type="component" value="Unassembled WGS sequence"/>
</dbReference>
<reference evidence="10" key="1">
    <citation type="submission" date="2022-04" db="EMBL/GenBank/DDBJ databases">
        <title>Desulfatitalea alkaliphila sp. nov., a novel anaerobic sulfate-reducing bacterium isolated from terrestrial mud volcano, Taman Peninsula, Russia.</title>
        <authorList>
            <person name="Khomyakova M.A."/>
            <person name="Merkel A.Y."/>
            <person name="Slobodkin A.I."/>
        </authorList>
    </citation>
    <scope>NUCLEOTIDE SEQUENCE</scope>
    <source>
        <strain evidence="10">M08but</strain>
    </source>
</reference>
<comment type="caution">
    <text evidence="10">The sequence shown here is derived from an EMBL/GenBank/DDBJ whole genome shotgun (WGS) entry which is preliminary data.</text>
</comment>
<dbReference type="Gene3D" id="3.90.1150.180">
    <property type="match status" value="1"/>
</dbReference>
<evidence type="ECO:0000256" key="4">
    <source>
        <dbReference type="ARBA" id="ARBA00022898"/>
    </source>
</evidence>
<dbReference type="PANTHER" id="PTHR32328">
    <property type="entry name" value="L-SERYL-TRNA(SEC) SELENIUM TRANSFERASE"/>
    <property type="match status" value="1"/>
</dbReference>
<evidence type="ECO:0000256" key="3">
    <source>
        <dbReference type="ARBA" id="ARBA00022679"/>
    </source>
</evidence>
<gene>
    <name evidence="8 10" type="primary">selA</name>
    <name evidence="10" type="ORF">MRX98_08740</name>
</gene>
<protein>
    <recommendedName>
        <fullName evidence="8">L-seryl-tRNA(Sec) selenium transferase</fullName>
        <ecNumber evidence="8">2.9.1.1</ecNumber>
    </recommendedName>
    <alternativeName>
        <fullName evidence="8">Selenocysteine synthase</fullName>
        <shortName evidence="8">Sec synthase</shortName>
    </alternativeName>
    <alternativeName>
        <fullName evidence="8">Selenocysteinyl-tRNA(Sec) synthase</fullName>
    </alternativeName>
</protein>
<dbReference type="Pfam" id="PF03841">
    <property type="entry name" value="SelA"/>
    <property type="match status" value="1"/>
</dbReference>
<dbReference type="InterPro" id="IPR018319">
    <property type="entry name" value="SelA-like"/>
</dbReference>
<evidence type="ECO:0000256" key="5">
    <source>
        <dbReference type="ARBA" id="ARBA00022917"/>
    </source>
</evidence>
<comment type="function">
    <text evidence="8">Converts seryl-tRNA(Sec) to selenocysteinyl-tRNA(Sec) required for selenoprotein biosynthesis.</text>
</comment>
<keyword evidence="3 8" id="KW-0808">Transferase</keyword>
<dbReference type="EMBL" id="JALJRB010000007">
    <property type="protein sequence ID" value="MCJ8500656.1"/>
    <property type="molecule type" value="Genomic_DNA"/>
</dbReference>
<name>A0AA41UKP2_9BACT</name>
<dbReference type="RefSeq" id="WP_246905709.1">
    <property type="nucleotide sequence ID" value="NZ_JALJRB010000007.1"/>
</dbReference>
<organism evidence="10 11">
    <name type="scientific">Desulfatitalea alkaliphila</name>
    <dbReference type="NCBI Taxonomy" id="2929485"/>
    <lineage>
        <taxon>Bacteria</taxon>
        <taxon>Pseudomonadati</taxon>
        <taxon>Thermodesulfobacteriota</taxon>
        <taxon>Desulfobacteria</taxon>
        <taxon>Desulfobacterales</taxon>
        <taxon>Desulfosarcinaceae</taxon>
        <taxon>Desulfatitalea</taxon>
    </lineage>
</organism>
<evidence type="ECO:0000256" key="2">
    <source>
        <dbReference type="ARBA" id="ARBA00022490"/>
    </source>
</evidence>
<dbReference type="InterPro" id="IPR004534">
    <property type="entry name" value="SelA_trans"/>
</dbReference>
<proteinExistence type="inferred from homology"/>
<comment type="similarity">
    <text evidence="7 8">Belongs to the SelA family.</text>
</comment>